<reference evidence="1 2" key="1">
    <citation type="journal article" date="2012" name="ISME J.">
        <title>Genomic evidence of rapid, global-scale gene flow in a Sulfolobus species.</title>
        <authorList>
            <person name="Mao D."/>
            <person name="Grogan D."/>
        </authorList>
    </citation>
    <scope>NUCLEOTIDE SEQUENCE [LARGE SCALE GENOMIC DNA]</scope>
    <source>
        <strain evidence="1 2">Ron12/I</strain>
    </source>
</reference>
<sequence length="50" mass="5679">MTELAVRVNRDRLTTTINISGVRTHFTIITLIEKLRILNEASQFIGAFFG</sequence>
<proteinExistence type="predicted"/>
<organism evidence="2">
    <name type="scientific">Sulfolobus acidocaldarius Ron12/I</name>
    <dbReference type="NCBI Taxonomy" id="1028567"/>
    <lineage>
        <taxon>Archaea</taxon>
        <taxon>Thermoproteota</taxon>
        <taxon>Thermoprotei</taxon>
        <taxon>Sulfolobales</taxon>
        <taxon>Sulfolobaceae</taxon>
        <taxon>Sulfolobus</taxon>
    </lineage>
</organism>
<protein>
    <submittedName>
        <fullName evidence="1">Uncharacterized protein</fullName>
    </submittedName>
</protein>
<accession>M1IBX2</accession>
<dbReference type="AlphaFoldDB" id="M1IBX2"/>
<dbReference type="HOGENOM" id="CLU_3113233_0_0_2"/>
<evidence type="ECO:0000313" key="1">
    <source>
        <dbReference type="EMBL" id="AGE73213.1"/>
    </source>
</evidence>
<dbReference type="EMBL" id="CP002818">
    <property type="protein sequence ID" value="AGE73213.1"/>
    <property type="molecule type" value="Genomic_DNA"/>
</dbReference>
<name>M1IBX2_9CREN</name>
<evidence type="ECO:0000313" key="2">
    <source>
        <dbReference type="Proteomes" id="UP000011280"/>
    </source>
</evidence>
<gene>
    <name evidence="1" type="ORF">SacRon12I_04845</name>
</gene>
<dbReference type="Proteomes" id="UP000011280">
    <property type="component" value="Chromosome"/>
</dbReference>
<dbReference type="KEGG" id="sacr:SacRon12I_04845"/>